<dbReference type="EMBL" id="JAPWTJ010000021">
    <property type="protein sequence ID" value="KAJ8985013.1"/>
    <property type="molecule type" value="Genomic_DNA"/>
</dbReference>
<feature type="region of interest" description="Disordered" evidence="1">
    <location>
        <begin position="251"/>
        <end position="334"/>
    </location>
</feature>
<accession>A0ABQ9K5X9</accession>
<evidence type="ECO:0000313" key="3">
    <source>
        <dbReference type="EMBL" id="KAJ8985013.1"/>
    </source>
</evidence>
<evidence type="ECO:0000256" key="1">
    <source>
        <dbReference type="SAM" id="MobiDB-lite"/>
    </source>
</evidence>
<dbReference type="InterPro" id="IPR031936">
    <property type="entry name" value="DUF4771"/>
</dbReference>
<dbReference type="PANTHER" id="PTHR41967:SF6">
    <property type="entry name" value="FI19406P1-RELATED"/>
    <property type="match status" value="1"/>
</dbReference>
<dbReference type="PANTHER" id="PTHR41967">
    <property type="entry name" value="FI19406P1-RELATED"/>
    <property type="match status" value="1"/>
</dbReference>
<dbReference type="Pfam" id="PF15995">
    <property type="entry name" value="DUF4771"/>
    <property type="match status" value="1"/>
</dbReference>
<protein>
    <recommendedName>
        <fullName evidence="2">DUF4771 domain-containing protein</fullName>
    </recommendedName>
</protein>
<evidence type="ECO:0000313" key="4">
    <source>
        <dbReference type="Proteomes" id="UP001162164"/>
    </source>
</evidence>
<proteinExistence type="predicted"/>
<keyword evidence="4" id="KW-1185">Reference proteome</keyword>
<name>A0ABQ9K5X9_9CUCU</name>
<reference evidence="3" key="1">
    <citation type="journal article" date="2023" name="Insect Mol. Biol.">
        <title>Genome sequencing provides insights into the evolution of gene families encoding plant cell wall-degrading enzymes in longhorned beetles.</title>
        <authorList>
            <person name="Shin N.R."/>
            <person name="Okamura Y."/>
            <person name="Kirsch R."/>
            <person name="Pauchet Y."/>
        </authorList>
    </citation>
    <scope>NUCLEOTIDE SEQUENCE</scope>
    <source>
        <strain evidence="3">MMC_N1</strain>
    </source>
</reference>
<gene>
    <name evidence="3" type="ORF">NQ317_016924</name>
</gene>
<comment type="caution">
    <text evidence="3">The sequence shown here is derived from an EMBL/GenBank/DDBJ whole genome shotgun (WGS) entry which is preliminary data.</text>
</comment>
<sequence>MSQDLKFAIGGVVNTPQGPIYIITGMRPPVECECARVLREKAEEQLRLQRAPKMPPTGRIKYEITGVKGMPDGEENVFILSQALNVDDCECMKLFNKFEEAHTSCFKIYEDFLNQIQDSLKEYNTEMEGPKGDAVENIEEVDEDEFVDEEYKPSDEQDYMFDEEPVIESALEPVIEPVIEEVKDEVKITCQPMESSSEESIEVDCTCKEGFTGFESDETVITEEYSVSSSGSSIEAVDALQLKFTESGKIDTSLSDPEIEDATTTDPKADKSKDKVKGGDGKIDKTDKTKVEKSGGEKSDKSTLNKPDADDSKRNSIKTDKEAKEPKQGGTGGSKELKRFLILEKIPSEEKEQQEILEVLKSLQGHYMKILDCTVTLLSLKTFTKKMLPTLVEDGFPLAKLPDIHKLPHFKLWMQMRCGKFWRQKDRKWYEEFSKIHWCHTDVCYREVARPDLGISKRKAKLMTWKDASFVKSIVADKVGMYYRLVKQQTIEMAREFFPISFDYEFPNKTYRDVFFAYAPAKEEDVLAFRIVKPHEARTNLKKFPCYP</sequence>
<organism evidence="3 4">
    <name type="scientific">Molorchus minor</name>
    <dbReference type="NCBI Taxonomy" id="1323400"/>
    <lineage>
        <taxon>Eukaryota</taxon>
        <taxon>Metazoa</taxon>
        <taxon>Ecdysozoa</taxon>
        <taxon>Arthropoda</taxon>
        <taxon>Hexapoda</taxon>
        <taxon>Insecta</taxon>
        <taxon>Pterygota</taxon>
        <taxon>Neoptera</taxon>
        <taxon>Endopterygota</taxon>
        <taxon>Coleoptera</taxon>
        <taxon>Polyphaga</taxon>
        <taxon>Cucujiformia</taxon>
        <taxon>Chrysomeloidea</taxon>
        <taxon>Cerambycidae</taxon>
        <taxon>Lamiinae</taxon>
        <taxon>Monochamini</taxon>
        <taxon>Molorchus</taxon>
    </lineage>
</organism>
<feature type="domain" description="DUF4771" evidence="2">
    <location>
        <begin position="396"/>
        <end position="526"/>
    </location>
</feature>
<dbReference type="Proteomes" id="UP001162164">
    <property type="component" value="Unassembled WGS sequence"/>
</dbReference>
<feature type="compositionally biased region" description="Basic and acidic residues" evidence="1">
    <location>
        <begin position="267"/>
        <end position="327"/>
    </location>
</feature>
<evidence type="ECO:0000259" key="2">
    <source>
        <dbReference type="Pfam" id="PF15995"/>
    </source>
</evidence>